<sequence length="471" mass="53327">MVEQVAAAETKQPRYERYIEEITEDITNTVDEFGCQPILFIGSGLAKRYMDAPNWEELLAHLADKCSVIDKGLGFYKQSLVSPIKIGQEFARLYHEWAWGAGNNEFPKELFNDDVHAQSYIKFKISEHLKSLMPPDAAGLKGEYQPEIEVLSKIKPHAIITTNYDQMIELIFPDHEPIIGQQILKGQQVCVGEIYKIHGCVTDHDSIVFTSDDYEEFMKRKKFLSAKLLTFFNEHPLVFVGYNAGDPNIRAILSDIDEALPEKGGIIPNVYILQWDGSLTEESWPPREKVIPTEDDRSVRVKMIVANDFSWVFDAFAANPALAHVNTKVLRSLIARSYELVRHDIPKMTVEADFKMLNEAVENSETFAKLFGIANIHDYSSAGAHHCLSLTEVGKALGHKGWHAADHLITKVTTKTGINIKKSDNRYHRADKVNNTIFHKYSHDAVDLLNKVQNNEDYTVDLGIPEVKKAV</sequence>
<name>A0A1C1YSG1_9HYPH</name>
<organism evidence="1 2">
    <name type="scientific">Hoeflea olei</name>
    <dbReference type="NCBI Taxonomy" id="1480615"/>
    <lineage>
        <taxon>Bacteria</taxon>
        <taxon>Pseudomonadati</taxon>
        <taxon>Pseudomonadota</taxon>
        <taxon>Alphaproteobacteria</taxon>
        <taxon>Hyphomicrobiales</taxon>
        <taxon>Rhizobiaceae</taxon>
        <taxon>Hoeflea</taxon>
    </lineage>
</organism>
<evidence type="ECO:0000313" key="2">
    <source>
        <dbReference type="Proteomes" id="UP000094795"/>
    </source>
</evidence>
<reference evidence="1 2" key="1">
    <citation type="submission" date="2015-12" db="EMBL/GenBank/DDBJ databases">
        <authorList>
            <person name="Shamseldin A."/>
            <person name="Moawad H."/>
            <person name="Abd El-Rahim W.M."/>
            <person name="Sadowsky M.J."/>
        </authorList>
    </citation>
    <scope>NUCLEOTIDE SEQUENCE [LARGE SCALE GENOMIC DNA]</scope>
    <source>
        <strain evidence="1 2">JC234</strain>
    </source>
</reference>
<dbReference type="Proteomes" id="UP000094795">
    <property type="component" value="Unassembled WGS sequence"/>
</dbReference>
<dbReference type="Pfam" id="PF13289">
    <property type="entry name" value="SIR2_2"/>
    <property type="match status" value="1"/>
</dbReference>
<gene>
    <name evidence="1" type="ORF">AWJ14_19575</name>
</gene>
<keyword evidence="2" id="KW-1185">Reference proteome</keyword>
<accession>A0A1C1YSG1</accession>
<comment type="caution">
    <text evidence="1">The sequence shown here is derived from an EMBL/GenBank/DDBJ whole genome shotgun (WGS) entry which is preliminary data.</text>
</comment>
<dbReference type="EMBL" id="LQZT01000042">
    <property type="protein sequence ID" value="OCW56297.1"/>
    <property type="molecule type" value="Genomic_DNA"/>
</dbReference>
<protein>
    <submittedName>
        <fullName evidence="1">Uncharacterized protein</fullName>
    </submittedName>
</protein>
<dbReference type="AlphaFoldDB" id="A0A1C1YSG1"/>
<dbReference type="STRING" id="1480615.AWJ14_19575"/>
<evidence type="ECO:0000313" key="1">
    <source>
        <dbReference type="EMBL" id="OCW56297.1"/>
    </source>
</evidence>
<proteinExistence type="predicted"/>